<evidence type="ECO:0000313" key="5">
    <source>
        <dbReference type="EMBL" id="AXF25517.1"/>
    </source>
</evidence>
<dbReference type="Gene3D" id="1.10.230.10">
    <property type="entry name" value="Cytochrome P450-Terp, domain 2"/>
    <property type="match status" value="1"/>
</dbReference>
<dbReference type="Proteomes" id="UP000253104">
    <property type="component" value="Chromosome mHSR5_C"/>
</dbReference>
<dbReference type="Pfam" id="PF00285">
    <property type="entry name" value="Citrate_synt"/>
    <property type="match status" value="1"/>
</dbReference>
<proteinExistence type="inferred from homology"/>
<dbReference type="PANTHER" id="PTHR11739:SF4">
    <property type="entry name" value="CITRATE SYNTHASE, PEROXISOMAL"/>
    <property type="match status" value="1"/>
</dbReference>
<dbReference type="CDD" id="cd06102">
    <property type="entry name" value="citrate_synt_like_2"/>
    <property type="match status" value="1"/>
</dbReference>
<evidence type="ECO:0000256" key="2">
    <source>
        <dbReference type="ARBA" id="ARBA00010566"/>
    </source>
</evidence>
<dbReference type="EMBL" id="CP024904">
    <property type="protein sequence ID" value="AXF25517.1"/>
    <property type="molecule type" value="Genomic_DNA"/>
</dbReference>
<comment type="similarity">
    <text evidence="2">Belongs to the citrate synthase family.</text>
</comment>
<dbReference type="InterPro" id="IPR016142">
    <property type="entry name" value="Citrate_synth-like_lrg_a-sub"/>
</dbReference>
<dbReference type="GO" id="GO:0005975">
    <property type="term" value="P:carbohydrate metabolic process"/>
    <property type="evidence" value="ECO:0007669"/>
    <property type="project" value="TreeGrafter"/>
</dbReference>
<name>A0A2Z5NAI0_BURPY</name>
<organism evidence="5 6">
    <name type="scientific">Burkholderia pyrrocinia</name>
    <name type="common">Pseudomonas pyrrocinia</name>
    <dbReference type="NCBI Taxonomy" id="60550"/>
    <lineage>
        <taxon>Bacteria</taxon>
        <taxon>Pseudomonadati</taxon>
        <taxon>Pseudomonadota</taxon>
        <taxon>Betaproteobacteria</taxon>
        <taxon>Burkholderiales</taxon>
        <taxon>Burkholderiaceae</taxon>
        <taxon>Burkholderia</taxon>
        <taxon>Burkholderia cepacia complex</taxon>
    </lineage>
</organism>
<accession>A0A2Z5NAI0</accession>
<dbReference type="InterPro" id="IPR016143">
    <property type="entry name" value="Citrate_synth-like_sm_a-sub"/>
</dbReference>
<protein>
    <recommendedName>
        <fullName evidence="3">citrate synthase (unknown stereospecificity)</fullName>
        <ecNumber evidence="3">2.3.3.16</ecNumber>
    </recommendedName>
</protein>
<dbReference type="PRINTS" id="PR00143">
    <property type="entry name" value="CITRTSNTHASE"/>
</dbReference>
<dbReference type="AlphaFoldDB" id="A0A2Z5NAI0"/>
<evidence type="ECO:0000256" key="3">
    <source>
        <dbReference type="ARBA" id="ARBA00012972"/>
    </source>
</evidence>
<dbReference type="GO" id="GO:0036440">
    <property type="term" value="F:citrate synthase activity"/>
    <property type="evidence" value="ECO:0007669"/>
    <property type="project" value="UniProtKB-EC"/>
</dbReference>
<dbReference type="GO" id="GO:0005829">
    <property type="term" value="C:cytosol"/>
    <property type="evidence" value="ECO:0007669"/>
    <property type="project" value="TreeGrafter"/>
</dbReference>
<sequence>MHNWITLTEAARRLGVRAQTVYAYASRGSIAVMQDPDDPRKSLYRAEDVIALCRKKQVGRKRAALAASTIFGAEPCIYSSITTFSKGRPWYRGRDSIQLSESATLEETAALLWNATTPVSFDAPEVALPPGERDRQCAFTMLATLAAHGHSTLGRLDSALHTEAGQLVAIVSRAFGAHDDGSLLWTHQRLAAGWGQDSRGADLLRRAMVLVADHEITSSAFAARITASTGASLAGCLLTGLVTLSGPLHGDASGRVRAVFDDVERLGAEHVVDHHLKSAIPIPGFGHHLYPDGDPRAAALLARLDPPPELARFIDKVMTLTGQRPTIDVALAMLSVQLRLPRDAAFGLFAIARSVGLLTHCIEQLRVGKVIRPRSRYTGPTLDERHLRADAADGDDGKLPKAVVIEKNRVFKVVD</sequence>
<dbReference type="Gene3D" id="1.10.580.10">
    <property type="entry name" value="Citrate Synthase, domain 1"/>
    <property type="match status" value="1"/>
</dbReference>
<dbReference type="PANTHER" id="PTHR11739">
    <property type="entry name" value="CITRATE SYNTHASE"/>
    <property type="match status" value="1"/>
</dbReference>
<dbReference type="OrthoDB" id="9800864at2"/>
<dbReference type="InterPro" id="IPR002020">
    <property type="entry name" value="Citrate_synthase"/>
</dbReference>
<dbReference type="EC" id="2.3.3.16" evidence="3"/>
<reference evidence="5 6" key="1">
    <citation type="journal article" date="2018" name="ISME J.">
        <title>Involvement of Burkholderiaceae and sulfurous volatiles in disease-suppressive soils.</title>
        <authorList>
            <person name="Carrion V.J."/>
            <person name="Cordovez V."/>
            <person name="Tyc O."/>
            <person name="Etalo D.W."/>
            <person name="de Bruijn I."/>
            <person name="de Jager V.C."/>
            <person name="Medema M.H."/>
            <person name="Eberl L."/>
            <person name="Raaijmakers J.M."/>
        </authorList>
    </citation>
    <scope>NUCLEOTIDE SEQUENCE [LARGE SCALE GENOMIC DNA]</scope>
    <source>
        <strain evidence="6">mHSR5</strain>
    </source>
</reference>
<dbReference type="GO" id="GO:0006099">
    <property type="term" value="P:tricarboxylic acid cycle"/>
    <property type="evidence" value="ECO:0007669"/>
    <property type="project" value="UniProtKB-UniPathway"/>
</dbReference>
<evidence type="ECO:0000313" key="6">
    <source>
        <dbReference type="Proteomes" id="UP000253104"/>
    </source>
</evidence>
<evidence type="ECO:0000256" key="4">
    <source>
        <dbReference type="ARBA" id="ARBA00022679"/>
    </source>
</evidence>
<comment type="pathway">
    <text evidence="1">Carbohydrate metabolism; tricarboxylic acid cycle; isocitrate from oxaloacetate: step 1/2.</text>
</comment>
<dbReference type="RefSeq" id="WP_114181883.1">
    <property type="nucleotide sequence ID" value="NZ_CP024904.1"/>
</dbReference>
<dbReference type="UniPathway" id="UPA00223">
    <property type="reaction ID" value="UER00717"/>
</dbReference>
<keyword evidence="4" id="KW-0808">Transferase</keyword>
<dbReference type="InterPro" id="IPR036969">
    <property type="entry name" value="Citrate_synthase_sf"/>
</dbReference>
<gene>
    <name evidence="5" type="ORF">CUJ89_34200</name>
</gene>
<dbReference type="SUPFAM" id="SSF48256">
    <property type="entry name" value="Citrate synthase"/>
    <property type="match status" value="1"/>
</dbReference>
<evidence type="ECO:0000256" key="1">
    <source>
        <dbReference type="ARBA" id="ARBA00004751"/>
    </source>
</evidence>